<proteinExistence type="predicted"/>
<organism evidence="2 3">
    <name type="scientific">Eumeta variegata</name>
    <name type="common">Bagworm moth</name>
    <name type="synonym">Eumeta japonica</name>
    <dbReference type="NCBI Taxonomy" id="151549"/>
    <lineage>
        <taxon>Eukaryota</taxon>
        <taxon>Metazoa</taxon>
        <taxon>Ecdysozoa</taxon>
        <taxon>Arthropoda</taxon>
        <taxon>Hexapoda</taxon>
        <taxon>Insecta</taxon>
        <taxon>Pterygota</taxon>
        <taxon>Neoptera</taxon>
        <taxon>Endopterygota</taxon>
        <taxon>Lepidoptera</taxon>
        <taxon>Glossata</taxon>
        <taxon>Ditrysia</taxon>
        <taxon>Tineoidea</taxon>
        <taxon>Psychidae</taxon>
        <taxon>Oiketicinae</taxon>
        <taxon>Eumeta</taxon>
    </lineage>
</organism>
<comment type="caution">
    <text evidence="2">The sequence shown here is derived from an EMBL/GenBank/DDBJ whole genome shotgun (WGS) entry which is preliminary data.</text>
</comment>
<evidence type="ECO:0000313" key="2">
    <source>
        <dbReference type="EMBL" id="GBP53429.1"/>
    </source>
</evidence>
<feature type="region of interest" description="Disordered" evidence="1">
    <location>
        <begin position="86"/>
        <end position="115"/>
    </location>
</feature>
<dbReference type="AlphaFoldDB" id="A0A4C1WSX9"/>
<sequence length="223" mass="24782">MSFETGEVVDRLGCIKASEVHEVVVYEDRGSERIQQRTSKDKKAELEDSKQRAHKQNSESNKRIRAFLGALIIPAKSLPGAKYMQEASTSQVKRKKPTVPIDPKTAPTRAQKGEVDSLAPVPIRRLRDHYSNAFSESIALTSATLKVHKATCEGILRLCRDKSEAQSTTALENAETATNDNDSQAILRRKMSIIHMAAYSAINGLVGFDKEPTNRTERPKHIV</sequence>
<dbReference type="Proteomes" id="UP000299102">
    <property type="component" value="Unassembled WGS sequence"/>
</dbReference>
<evidence type="ECO:0000256" key="1">
    <source>
        <dbReference type="SAM" id="MobiDB-lite"/>
    </source>
</evidence>
<feature type="region of interest" description="Disordered" evidence="1">
    <location>
        <begin position="30"/>
        <end position="60"/>
    </location>
</feature>
<gene>
    <name evidence="2" type="ORF">EVAR_17504_1</name>
</gene>
<dbReference type="EMBL" id="BGZK01000625">
    <property type="protein sequence ID" value="GBP53429.1"/>
    <property type="molecule type" value="Genomic_DNA"/>
</dbReference>
<protein>
    <submittedName>
        <fullName evidence="2">Uncharacterized protein</fullName>
    </submittedName>
</protein>
<keyword evidence="3" id="KW-1185">Reference proteome</keyword>
<name>A0A4C1WSX9_EUMVA</name>
<evidence type="ECO:0000313" key="3">
    <source>
        <dbReference type="Proteomes" id="UP000299102"/>
    </source>
</evidence>
<accession>A0A4C1WSX9</accession>
<reference evidence="2 3" key="1">
    <citation type="journal article" date="2019" name="Commun. Biol.">
        <title>The bagworm genome reveals a unique fibroin gene that provides high tensile strength.</title>
        <authorList>
            <person name="Kono N."/>
            <person name="Nakamura H."/>
            <person name="Ohtoshi R."/>
            <person name="Tomita M."/>
            <person name="Numata K."/>
            <person name="Arakawa K."/>
        </authorList>
    </citation>
    <scope>NUCLEOTIDE SEQUENCE [LARGE SCALE GENOMIC DNA]</scope>
</reference>
<dbReference type="OrthoDB" id="7420194at2759"/>